<reference evidence="5 6" key="1">
    <citation type="journal article" date="2014" name="Nat. Commun.">
        <title>Klebsormidium flaccidum genome reveals primary factors for plant terrestrial adaptation.</title>
        <authorList>
            <person name="Hori K."/>
            <person name="Maruyama F."/>
            <person name="Fujisawa T."/>
            <person name="Togashi T."/>
            <person name="Yamamoto N."/>
            <person name="Seo M."/>
            <person name="Sato S."/>
            <person name="Yamada T."/>
            <person name="Mori H."/>
            <person name="Tajima N."/>
            <person name="Moriyama T."/>
            <person name="Ikeuchi M."/>
            <person name="Watanabe M."/>
            <person name="Wada H."/>
            <person name="Kobayashi K."/>
            <person name="Saito M."/>
            <person name="Masuda T."/>
            <person name="Sasaki-Sekimoto Y."/>
            <person name="Mashiguchi K."/>
            <person name="Awai K."/>
            <person name="Shimojima M."/>
            <person name="Masuda S."/>
            <person name="Iwai M."/>
            <person name="Nobusawa T."/>
            <person name="Narise T."/>
            <person name="Kondo S."/>
            <person name="Saito H."/>
            <person name="Sato R."/>
            <person name="Murakawa M."/>
            <person name="Ihara Y."/>
            <person name="Oshima-Yamada Y."/>
            <person name="Ohtaka K."/>
            <person name="Satoh M."/>
            <person name="Sonobe K."/>
            <person name="Ishii M."/>
            <person name="Ohtani R."/>
            <person name="Kanamori-Sato M."/>
            <person name="Honoki R."/>
            <person name="Miyazaki D."/>
            <person name="Mochizuki H."/>
            <person name="Umetsu J."/>
            <person name="Higashi K."/>
            <person name="Shibata D."/>
            <person name="Kamiya Y."/>
            <person name="Sato N."/>
            <person name="Nakamura Y."/>
            <person name="Tabata S."/>
            <person name="Ida S."/>
            <person name="Kurokawa K."/>
            <person name="Ohta H."/>
        </authorList>
    </citation>
    <scope>NUCLEOTIDE SEQUENCE [LARGE SCALE GENOMIC DNA]</scope>
    <source>
        <strain evidence="5 6">NIES-2285</strain>
    </source>
</reference>
<dbReference type="GO" id="GO:0005576">
    <property type="term" value="C:extracellular region"/>
    <property type="evidence" value="ECO:0007669"/>
    <property type="project" value="UniProtKB-SubCell"/>
</dbReference>
<dbReference type="InterPro" id="IPR036908">
    <property type="entry name" value="RlpA-like_sf"/>
</dbReference>
<dbReference type="InterPro" id="IPR002963">
    <property type="entry name" value="Expansin"/>
</dbReference>
<dbReference type="Pfam" id="PF03330">
    <property type="entry name" value="DPBB_1"/>
    <property type="match status" value="1"/>
</dbReference>
<keyword evidence="6" id="KW-1185">Reference proteome</keyword>
<gene>
    <name evidence="5" type="ORF">KFL_003860010</name>
</gene>
<feature type="region of interest" description="Disordered" evidence="3">
    <location>
        <begin position="159"/>
        <end position="254"/>
    </location>
</feature>
<sequence length="413" mass="43488">RTYGAPLQKLSSIATVMHFDEVSLQEWWQKEREKELLGAEVKKSGKGRSNSRYIATIFSYMAPSVRMKVGSMLLTIVSIQTLTCSARPLLLESVSSNRELLQSQACPAPMTQCYTTPYQPQYYCCDSSQNLDCSGGADFQCRKFLEGDALVPASLIPDLGLGPKTPEPTSAPAVTPAPTTAAKSSSASDTIAQTTAPTNPPQNPAPTNPPQNPSPTNPPQNPSPTNPPQNPSPTNPPQTPAPTNPPQIVTAVSAPGGWTTGIATFFGGPGAFTGGNCGYGPIVPANDYVVALPNHLYYSNAGCGSCYEVKCVAPSTLPFIIGGVEGGNACKTDKSIIVYASDRCPECDDYRGDCTLKGFCPAAGGYNSDPSHGTHIDIGQPAWNLIGKVNAGIITVAFRQVTCPPFGQLGLQN</sequence>
<dbReference type="SUPFAM" id="SSF50685">
    <property type="entry name" value="Barwin-like endoglucanases"/>
    <property type="match status" value="1"/>
</dbReference>
<dbReference type="PROSITE" id="PS50842">
    <property type="entry name" value="EXPANSIN_EG45"/>
    <property type="match status" value="1"/>
</dbReference>
<evidence type="ECO:0000313" key="5">
    <source>
        <dbReference type="EMBL" id="GAQ87895.1"/>
    </source>
</evidence>
<evidence type="ECO:0000256" key="3">
    <source>
        <dbReference type="SAM" id="MobiDB-lite"/>
    </source>
</evidence>
<evidence type="ECO:0000313" key="6">
    <source>
        <dbReference type="Proteomes" id="UP000054558"/>
    </source>
</evidence>
<dbReference type="GO" id="GO:0009664">
    <property type="term" value="P:plant-type cell wall organization"/>
    <property type="evidence" value="ECO:0007669"/>
    <property type="project" value="InterPro"/>
</dbReference>
<dbReference type="OMA" id="THIDIGQ"/>
<dbReference type="PRINTS" id="PR01217">
    <property type="entry name" value="PRICHEXTENSN"/>
</dbReference>
<feature type="domain" description="Expansin-like EG45" evidence="4">
    <location>
        <begin position="274"/>
        <end position="408"/>
    </location>
</feature>
<keyword evidence="2" id="KW-0964">Secreted</keyword>
<accession>A0A1Y1IAA9</accession>
<dbReference type="OrthoDB" id="5823761at2759"/>
<proteinExistence type="predicted"/>
<dbReference type="PANTHER" id="PTHR31867">
    <property type="entry name" value="EXPANSIN-A15"/>
    <property type="match status" value="1"/>
</dbReference>
<feature type="compositionally biased region" description="Low complexity" evidence="3">
    <location>
        <begin position="167"/>
        <end position="197"/>
    </location>
</feature>
<dbReference type="CDD" id="cd22271">
    <property type="entry name" value="DPBB_EXP_N-like"/>
    <property type="match status" value="1"/>
</dbReference>
<dbReference type="STRING" id="105231.A0A1Y1IAA9"/>
<evidence type="ECO:0000256" key="2">
    <source>
        <dbReference type="ARBA" id="ARBA00022525"/>
    </source>
</evidence>
<feature type="compositionally biased region" description="Pro residues" evidence="3">
    <location>
        <begin position="198"/>
        <end position="245"/>
    </location>
</feature>
<dbReference type="AlphaFoldDB" id="A0A1Y1IAA9"/>
<feature type="non-terminal residue" evidence="5">
    <location>
        <position position="1"/>
    </location>
</feature>
<evidence type="ECO:0000256" key="1">
    <source>
        <dbReference type="ARBA" id="ARBA00004613"/>
    </source>
</evidence>
<dbReference type="Proteomes" id="UP000054558">
    <property type="component" value="Unassembled WGS sequence"/>
</dbReference>
<dbReference type="EMBL" id="DF237335">
    <property type="protein sequence ID" value="GAQ87895.1"/>
    <property type="molecule type" value="Genomic_DNA"/>
</dbReference>
<dbReference type="InterPro" id="IPR009009">
    <property type="entry name" value="RlpA-like_DPBB"/>
</dbReference>
<dbReference type="InterPro" id="IPR007112">
    <property type="entry name" value="Expansin/allergen_DPBB_dom"/>
</dbReference>
<dbReference type="Gene3D" id="2.40.40.10">
    <property type="entry name" value="RlpA-like domain"/>
    <property type="match status" value="1"/>
</dbReference>
<organism evidence="5 6">
    <name type="scientific">Klebsormidium nitens</name>
    <name type="common">Green alga</name>
    <name type="synonym">Ulothrix nitens</name>
    <dbReference type="NCBI Taxonomy" id="105231"/>
    <lineage>
        <taxon>Eukaryota</taxon>
        <taxon>Viridiplantae</taxon>
        <taxon>Streptophyta</taxon>
        <taxon>Klebsormidiophyceae</taxon>
        <taxon>Klebsormidiales</taxon>
        <taxon>Klebsormidiaceae</taxon>
        <taxon>Klebsormidium</taxon>
    </lineage>
</organism>
<dbReference type="SMART" id="SM00837">
    <property type="entry name" value="DPBB_1"/>
    <property type="match status" value="1"/>
</dbReference>
<name>A0A1Y1IAA9_KLENI</name>
<comment type="subcellular location">
    <subcellularLocation>
        <location evidence="1">Secreted</location>
    </subcellularLocation>
</comment>
<protein>
    <recommendedName>
        <fullName evidence="4">Expansin-like EG45 domain-containing protein</fullName>
    </recommendedName>
</protein>
<evidence type="ECO:0000259" key="4">
    <source>
        <dbReference type="PROSITE" id="PS50842"/>
    </source>
</evidence>